<evidence type="ECO:0000313" key="2">
    <source>
        <dbReference type="EMBL" id="QIN81117.1"/>
    </source>
</evidence>
<protein>
    <submittedName>
        <fullName evidence="2">Uncharacterized protein</fullName>
    </submittedName>
</protein>
<keyword evidence="3" id="KW-1185">Reference proteome</keyword>
<dbReference type="KEGG" id="rmar:GBA65_22040"/>
<dbReference type="Proteomes" id="UP000502706">
    <property type="component" value="Plasmid unnamed1"/>
</dbReference>
<name>A0A6G8Q475_9ACTN</name>
<sequence>MDVRLRGSFLLGARSGIGRIVLVRAATTDVARVEAVVRLGGGGGIVAATESGEVGGPGRPIPRVELPPLGAGEQEEANDQER</sequence>
<gene>
    <name evidence="2" type="ORF">GBA65_22040</name>
</gene>
<dbReference type="AlphaFoldDB" id="A0A6G8Q475"/>
<organism evidence="2 3">
    <name type="scientific">Rubrobacter marinus</name>
    <dbReference type="NCBI Taxonomy" id="2653852"/>
    <lineage>
        <taxon>Bacteria</taxon>
        <taxon>Bacillati</taxon>
        <taxon>Actinomycetota</taxon>
        <taxon>Rubrobacteria</taxon>
        <taxon>Rubrobacterales</taxon>
        <taxon>Rubrobacteraceae</taxon>
        <taxon>Rubrobacter</taxon>
    </lineage>
</organism>
<accession>A0A6G8Q475</accession>
<proteinExistence type="predicted"/>
<dbReference type="RefSeq" id="WP_166398829.1">
    <property type="nucleotide sequence ID" value="NZ_CP045122.1"/>
</dbReference>
<dbReference type="EMBL" id="CP045122">
    <property type="protein sequence ID" value="QIN81117.1"/>
    <property type="molecule type" value="Genomic_DNA"/>
</dbReference>
<reference evidence="2 3" key="1">
    <citation type="submission" date="2019-10" db="EMBL/GenBank/DDBJ databases">
        <title>Rubrobacter sp nov SCSIO 52915 isolated from a deep-sea sediment in the South China Sea.</title>
        <authorList>
            <person name="Chen R.W."/>
        </authorList>
    </citation>
    <scope>NUCLEOTIDE SEQUENCE [LARGE SCALE GENOMIC DNA]</scope>
    <source>
        <strain evidence="2 3">SCSIO 52915</strain>
        <plasmid evidence="2 3">unnamed1</plasmid>
    </source>
</reference>
<geneLocation type="plasmid" evidence="2 3">
    <name>unnamed1</name>
</geneLocation>
<evidence type="ECO:0000313" key="3">
    <source>
        <dbReference type="Proteomes" id="UP000502706"/>
    </source>
</evidence>
<evidence type="ECO:0000256" key="1">
    <source>
        <dbReference type="SAM" id="MobiDB-lite"/>
    </source>
</evidence>
<keyword evidence="2" id="KW-0614">Plasmid</keyword>
<feature type="compositionally biased region" description="Acidic residues" evidence="1">
    <location>
        <begin position="73"/>
        <end position="82"/>
    </location>
</feature>
<feature type="region of interest" description="Disordered" evidence="1">
    <location>
        <begin position="47"/>
        <end position="82"/>
    </location>
</feature>